<evidence type="ECO:0000313" key="1">
    <source>
        <dbReference type="EMBL" id="KAK5909321.1"/>
    </source>
</evidence>
<organism evidence="1 2">
    <name type="scientific">Champsocephalus esox</name>
    <name type="common">pike icefish</name>
    <dbReference type="NCBI Taxonomy" id="159716"/>
    <lineage>
        <taxon>Eukaryota</taxon>
        <taxon>Metazoa</taxon>
        <taxon>Chordata</taxon>
        <taxon>Craniata</taxon>
        <taxon>Vertebrata</taxon>
        <taxon>Euteleostomi</taxon>
        <taxon>Actinopterygii</taxon>
        <taxon>Neopterygii</taxon>
        <taxon>Teleostei</taxon>
        <taxon>Neoteleostei</taxon>
        <taxon>Acanthomorphata</taxon>
        <taxon>Eupercaria</taxon>
        <taxon>Perciformes</taxon>
        <taxon>Notothenioidei</taxon>
        <taxon>Channichthyidae</taxon>
        <taxon>Champsocephalus</taxon>
    </lineage>
</organism>
<comment type="caution">
    <text evidence="1">The sequence shown here is derived from an EMBL/GenBank/DDBJ whole genome shotgun (WGS) entry which is preliminary data.</text>
</comment>
<gene>
    <name evidence="1" type="ORF">CesoFtcFv8_003262</name>
</gene>
<name>A0AAN8HBB1_9TELE</name>
<dbReference type="EMBL" id="JAULUE010002048">
    <property type="protein sequence ID" value="KAK5909321.1"/>
    <property type="molecule type" value="Genomic_DNA"/>
</dbReference>
<dbReference type="Proteomes" id="UP001335648">
    <property type="component" value="Unassembled WGS sequence"/>
</dbReference>
<dbReference type="AlphaFoldDB" id="A0AAN8HBB1"/>
<protein>
    <submittedName>
        <fullName evidence="1">Uncharacterized protein</fullName>
    </submittedName>
</protein>
<keyword evidence="2" id="KW-1185">Reference proteome</keyword>
<reference evidence="1 2" key="1">
    <citation type="journal article" date="2023" name="Mol. Biol. Evol.">
        <title>Genomics of Secondarily Temperate Adaptation in the Only Non-Antarctic Icefish.</title>
        <authorList>
            <person name="Rivera-Colon A.G."/>
            <person name="Rayamajhi N."/>
            <person name="Minhas B.F."/>
            <person name="Madrigal G."/>
            <person name="Bilyk K.T."/>
            <person name="Yoon V."/>
            <person name="Hune M."/>
            <person name="Gregory S."/>
            <person name="Cheng C.H.C."/>
            <person name="Catchen J.M."/>
        </authorList>
    </citation>
    <scope>NUCLEOTIDE SEQUENCE [LARGE SCALE GENOMIC DNA]</scope>
    <source>
        <strain evidence="1">JC2023a</strain>
    </source>
</reference>
<evidence type="ECO:0000313" key="2">
    <source>
        <dbReference type="Proteomes" id="UP001335648"/>
    </source>
</evidence>
<sequence>MEERKRLNTWSALEVSLSVIPFSIMPRGSTKKTCPFCLGILFCAQKICAHCLKEQPKKQRLEKKLKMFDEKRKDWVSGRKKNNNIGSIKDEAIILLEKLHAIGFKPVLLLCKKTKKKERKCEILTPRCTLTAYSQDYLEKIGTIYEFFCKGPTDPSLGSAALSPHKAEPEPAFLPTEGGWTQDSIGQGVKEDPDEERVTLNITPCDPSEPTSNWQEAGTTESQVLETSIVQVEVLKTPPVKQCTATEVRQEEASQQDMEVEQATENVTRATTTEGPDCSYHTHLEAFPIRSVIRERMRKGEAEMLVEWEPCPICGKEWAHSWQLKSSLE</sequence>
<proteinExistence type="predicted"/>
<accession>A0AAN8HBB1</accession>